<dbReference type="EMBL" id="BMYO01000001">
    <property type="protein sequence ID" value="GHD55772.1"/>
    <property type="molecule type" value="Genomic_DNA"/>
</dbReference>
<evidence type="ECO:0000256" key="1">
    <source>
        <dbReference type="SAM" id="Phobius"/>
    </source>
</evidence>
<evidence type="ECO:0000313" key="3">
    <source>
        <dbReference type="Proteomes" id="UP000604737"/>
    </source>
</evidence>
<gene>
    <name evidence="2" type="ORF">GCM10007350_01830</name>
</gene>
<sequence length="135" mass="14750">MDALWLPGLFASAFLSATLLPGNSELALAAYLYHAPQHWLLAVLVATLGNTLGGLLTVWMGRRLPRKEMSPRTAWLTRWGPLSLSLSWVPVVGDALCAAAGWLRWPWRQVVPWLIVGKLLRYLALVPLARAAAGG</sequence>
<keyword evidence="1" id="KW-0812">Transmembrane</keyword>
<dbReference type="PANTHER" id="PTHR42709:SF4">
    <property type="entry name" value="INNER MEMBRANE PROTEIN YQAA"/>
    <property type="match status" value="1"/>
</dbReference>
<comment type="caution">
    <text evidence="2">The sequence shown here is derived from an EMBL/GenBank/DDBJ whole genome shotgun (WGS) entry which is preliminary data.</text>
</comment>
<name>A0ABQ3GWE8_9NEIS</name>
<accession>A0ABQ3GWE8</accession>
<organism evidence="2 3">
    <name type="scientific">Jeongeupia chitinilytica</name>
    <dbReference type="NCBI Taxonomy" id="1041641"/>
    <lineage>
        <taxon>Bacteria</taxon>
        <taxon>Pseudomonadati</taxon>
        <taxon>Pseudomonadota</taxon>
        <taxon>Betaproteobacteria</taxon>
        <taxon>Neisseriales</taxon>
        <taxon>Chitinibacteraceae</taxon>
        <taxon>Jeongeupia</taxon>
    </lineage>
</organism>
<evidence type="ECO:0000313" key="2">
    <source>
        <dbReference type="EMBL" id="GHD55772.1"/>
    </source>
</evidence>
<reference evidence="3" key="1">
    <citation type="journal article" date="2019" name="Int. J. Syst. Evol. Microbiol.">
        <title>The Global Catalogue of Microorganisms (GCM) 10K type strain sequencing project: providing services to taxonomists for standard genome sequencing and annotation.</title>
        <authorList>
            <consortium name="The Broad Institute Genomics Platform"/>
            <consortium name="The Broad Institute Genome Sequencing Center for Infectious Disease"/>
            <person name="Wu L."/>
            <person name="Ma J."/>
        </authorList>
    </citation>
    <scope>NUCLEOTIDE SEQUENCE [LARGE SCALE GENOMIC DNA]</scope>
    <source>
        <strain evidence="3">KCTC 23701</strain>
    </source>
</reference>
<feature type="transmembrane region" description="Helical" evidence="1">
    <location>
        <begin position="39"/>
        <end position="61"/>
    </location>
</feature>
<dbReference type="Proteomes" id="UP000604737">
    <property type="component" value="Unassembled WGS sequence"/>
</dbReference>
<dbReference type="RefSeq" id="WP_189458272.1">
    <property type="nucleotide sequence ID" value="NZ_BMYO01000001.1"/>
</dbReference>
<proteinExistence type="predicted"/>
<dbReference type="InterPro" id="IPR051311">
    <property type="entry name" value="DedA_domain"/>
</dbReference>
<protein>
    <submittedName>
        <fullName evidence="2">Membrane protein</fullName>
    </submittedName>
</protein>
<keyword evidence="3" id="KW-1185">Reference proteome</keyword>
<keyword evidence="1" id="KW-1133">Transmembrane helix</keyword>
<dbReference type="PANTHER" id="PTHR42709">
    <property type="entry name" value="ALKALINE PHOSPHATASE LIKE PROTEIN"/>
    <property type="match status" value="1"/>
</dbReference>
<keyword evidence="1" id="KW-0472">Membrane</keyword>